<comment type="caution">
    <text evidence="1">The sequence shown here is derived from an EMBL/GenBank/DDBJ whole genome shotgun (WGS) entry which is preliminary data.</text>
</comment>
<accession>A0A645B7B5</accession>
<proteinExistence type="predicted"/>
<organism evidence="1">
    <name type="scientific">bioreactor metagenome</name>
    <dbReference type="NCBI Taxonomy" id="1076179"/>
    <lineage>
        <taxon>unclassified sequences</taxon>
        <taxon>metagenomes</taxon>
        <taxon>ecological metagenomes</taxon>
    </lineage>
</organism>
<dbReference type="AlphaFoldDB" id="A0A645B7B5"/>
<sequence>MRAVCDADNLSAYLAERRKDGLDRLPQRADVENVVPRPRHGVCVDRAVAAELGLNRHQFDVGTHPRRRGDSLRIFRNGLDAGIIVCILPLIHHMNHLVDKTVEPGKHAIVSGLVQQIAQRAALFLFAD</sequence>
<evidence type="ECO:0000313" key="1">
    <source>
        <dbReference type="EMBL" id="MPM57594.1"/>
    </source>
</evidence>
<dbReference type="EMBL" id="VSSQ01016350">
    <property type="protein sequence ID" value="MPM57594.1"/>
    <property type="molecule type" value="Genomic_DNA"/>
</dbReference>
<name>A0A645B7B5_9ZZZZ</name>
<reference evidence="1" key="1">
    <citation type="submission" date="2019-08" db="EMBL/GenBank/DDBJ databases">
        <authorList>
            <person name="Kucharzyk K."/>
            <person name="Murdoch R.W."/>
            <person name="Higgins S."/>
            <person name="Loffler F."/>
        </authorList>
    </citation>
    <scope>NUCLEOTIDE SEQUENCE</scope>
</reference>
<protein>
    <submittedName>
        <fullName evidence="1">Uncharacterized protein</fullName>
    </submittedName>
</protein>
<gene>
    <name evidence="1" type="ORF">SDC9_104416</name>
</gene>